<dbReference type="CDD" id="cd00338">
    <property type="entry name" value="Ser_Recombinase"/>
    <property type="match status" value="1"/>
</dbReference>
<gene>
    <name evidence="3" type="ORF">LMG23994_01612</name>
</gene>
<sequence>MSTDRYQKVTPDHLRRDAFLYVRQSSLRQVFENTESTKRQYALRDRAVSLGWPIERIHVIDSDLGLSGSSAQHRDGFQHLVSEVAIGHAGIVLGLEVSRLARNNADWHRLIELAALTQTLILDEDGVYDPAYFNDRLLLGLKGTMSEAELHVLKARLQGGMRNKARRGELELPLPIGLVYHPDGSVVLDPDQQIQDSLRLLFETYRQTQSASMVVRRFRREGWLFPRRIARGIGKGEVHWGELNTSRALQILHNPRYAGAFVYGRTRVGRKADMTATQLKVDQADWQVLIRDAHVGYINWAEFERNQLSLKQSATAFGNLSRGTMPREGVGLLQGRVICGLCGKRMRVRYQEVSGKIEPYYVCLDDSAHRAGKPCQSIRGRGIDDTISDLLLETVAPAAIEVALAVEDEIAERIEQANAMRTKQVERARYDAELARRRYMHVDPANRMVADALEADWNHRLRQLDALQQEHDRQRQSDQGLLGDEARARIRALAEDFAVVWNDERIEPVERKRMLGLLVEDVTLVKAQRISIQVRFRGGRTTSLVTDRPRPIAAIRKTLPDVVRTVDELLETCTDRQVALRLNELGYTNWRGQSFTFKKVTTIRIAYHLPSRFERLRKRGMLTGDELARQLGVSTTTIHIWGRAGFLKRHLYGNKHRCLYEPLNNVVLVPGKGGRKPTSPTFIVAQPTEQGAI</sequence>
<dbReference type="InterPro" id="IPR038109">
    <property type="entry name" value="DNA_bind_recomb_sf"/>
</dbReference>
<dbReference type="EMBL" id="CAJZAF010000007">
    <property type="protein sequence ID" value="CAG9169685.1"/>
    <property type="molecule type" value="Genomic_DNA"/>
</dbReference>
<proteinExistence type="predicted"/>
<dbReference type="Gene3D" id="3.90.1750.20">
    <property type="entry name" value="Putative Large Serine Recombinase, Chain B, Domain 2"/>
    <property type="match status" value="1"/>
</dbReference>
<dbReference type="InterPro" id="IPR011109">
    <property type="entry name" value="DNA_bind_recombinase_dom"/>
</dbReference>
<evidence type="ECO:0000259" key="2">
    <source>
        <dbReference type="PROSITE" id="PS51737"/>
    </source>
</evidence>
<keyword evidence="4" id="KW-1185">Reference proteome</keyword>
<dbReference type="InterPro" id="IPR025827">
    <property type="entry name" value="Zn_ribbon_recom_dom"/>
</dbReference>
<dbReference type="SMART" id="SM00857">
    <property type="entry name" value="Resolvase"/>
    <property type="match status" value="1"/>
</dbReference>
<dbReference type="Pfam" id="PF00239">
    <property type="entry name" value="Resolvase"/>
    <property type="match status" value="1"/>
</dbReference>
<dbReference type="Gene3D" id="3.40.50.1390">
    <property type="entry name" value="Resolvase, N-terminal catalytic domain"/>
    <property type="match status" value="1"/>
</dbReference>
<evidence type="ECO:0000313" key="4">
    <source>
        <dbReference type="Proteomes" id="UP000701702"/>
    </source>
</evidence>
<dbReference type="SUPFAM" id="SSF53041">
    <property type="entry name" value="Resolvase-like"/>
    <property type="match status" value="1"/>
</dbReference>
<dbReference type="Pfam" id="PF13408">
    <property type="entry name" value="Zn_ribbon_recom"/>
    <property type="match status" value="1"/>
</dbReference>
<dbReference type="PANTHER" id="PTHR30461:SF23">
    <property type="entry name" value="DNA RECOMBINASE-RELATED"/>
    <property type="match status" value="1"/>
</dbReference>
<evidence type="ECO:0000259" key="1">
    <source>
        <dbReference type="PROSITE" id="PS51736"/>
    </source>
</evidence>
<dbReference type="PROSITE" id="PS51736">
    <property type="entry name" value="RECOMBINASES_3"/>
    <property type="match status" value="1"/>
</dbReference>
<comment type="caution">
    <text evidence="3">The sequence shown here is derived from an EMBL/GenBank/DDBJ whole genome shotgun (WGS) entry which is preliminary data.</text>
</comment>
<dbReference type="Proteomes" id="UP000701702">
    <property type="component" value="Unassembled WGS sequence"/>
</dbReference>
<evidence type="ECO:0008006" key="5">
    <source>
        <dbReference type="Google" id="ProtNLM"/>
    </source>
</evidence>
<dbReference type="PANTHER" id="PTHR30461">
    <property type="entry name" value="DNA-INVERTASE FROM LAMBDOID PROPHAGE"/>
    <property type="match status" value="1"/>
</dbReference>
<dbReference type="PROSITE" id="PS51737">
    <property type="entry name" value="RECOMBINASE_DNA_BIND"/>
    <property type="match status" value="1"/>
</dbReference>
<dbReference type="InterPro" id="IPR050639">
    <property type="entry name" value="SSR_resolvase"/>
</dbReference>
<dbReference type="Pfam" id="PF07508">
    <property type="entry name" value="Recombinase"/>
    <property type="match status" value="1"/>
</dbReference>
<accession>A0ABM8WQH2</accession>
<feature type="domain" description="Resolvase/invertase-type recombinase catalytic" evidence="1">
    <location>
        <begin position="17"/>
        <end position="168"/>
    </location>
</feature>
<dbReference type="RefSeq" id="WP_224001159.1">
    <property type="nucleotide sequence ID" value="NZ_CAJZAF010000007.1"/>
</dbReference>
<evidence type="ECO:0000313" key="3">
    <source>
        <dbReference type="EMBL" id="CAG9169685.1"/>
    </source>
</evidence>
<protein>
    <recommendedName>
        <fullName evidence="5">Recombinase</fullName>
    </recommendedName>
</protein>
<organism evidence="3 4">
    <name type="scientific">Cupriavidus pinatubonensis</name>
    <dbReference type="NCBI Taxonomy" id="248026"/>
    <lineage>
        <taxon>Bacteria</taxon>
        <taxon>Pseudomonadati</taxon>
        <taxon>Pseudomonadota</taxon>
        <taxon>Betaproteobacteria</taxon>
        <taxon>Burkholderiales</taxon>
        <taxon>Burkholderiaceae</taxon>
        <taxon>Cupriavidus</taxon>
    </lineage>
</organism>
<reference evidence="3 4" key="1">
    <citation type="submission" date="2021-08" db="EMBL/GenBank/DDBJ databases">
        <authorList>
            <person name="Peeters C."/>
        </authorList>
    </citation>
    <scope>NUCLEOTIDE SEQUENCE [LARGE SCALE GENOMIC DNA]</scope>
    <source>
        <strain evidence="3 4">LMG 23994</strain>
    </source>
</reference>
<feature type="domain" description="Recombinase" evidence="2">
    <location>
        <begin position="175"/>
        <end position="316"/>
    </location>
</feature>
<dbReference type="InterPro" id="IPR036162">
    <property type="entry name" value="Resolvase-like_N_sf"/>
</dbReference>
<name>A0ABM8WQH2_9BURK</name>
<dbReference type="InterPro" id="IPR006119">
    <property type="entry name" value="Resolv_N"/>
</dbReference>